<reference evidence="5 6" key="1">
    <citation type="submission" date="2019-10" db="EMBL/GenBank/DDBJ databases">
        <authorList>
            <person name="Palmer J.M."/>
        </authorList>
    </citation>
    <scope>NUCLEOTIDE SEQUENCE [LARGE SCALE GENOMIC DNA]</scope>
    <source>
        <strain evidence="5 6">TWF694</strain>
    </source>
</reference>
<protein>
    <recommendedName>
        <fullName evidence="4">Pectate lyase domain-containing protein</fullName>
    </recommendedName>
</protein>
<comment type="similarity">
    <text evidence="1">Belongs to the polysaccharide lyase 1 family.</text>
</comment>
<sequence>MYGEAHIYNNYYNSPGNNYCIGFGSYGSVLIENNYFKGVKNPHYFMYDWYVYAAASGDTYDTCTGTKDTGVKGSTNVAGQESYSYPPVKVNYSYSLDSAANIPALVQSCAGPSPSPSAAVTTTKAGATTATTKATITPASGGSCNPTYYQCGGLAGLVQLAAPVVLATTLATIILNVCKGLRRDIVGPMLFLAFVNSPTII</sequence>
<evidence type="ECO:0000256" key="3">
    <source>
        <dbReference type="SAM" id="Phobius"/>
    </source>
</evidence>
<keyword evidence="3" id="KW-1133">Transmembrane helix</keyword>
<organism evidence="5 6">
    <name type="scientific">Orbilia ellipsospora</name>
    <dbReference type="NCBI Taxonomy" id="2528407"/>
    <lineage>
        <taxon>Eukaryota</taxon>
        <taxon>Fungi</taxon>
        <taxon>Dikarya</taxon>
        <taxon>Ascomycota</taxon>
        <taxon>Pezizomycotina</taxon>
        <taxon>Orbiliomycetes</taxon>
        <taxon>Orbiliales</taxon>
        <taxon>Orbiliaceae</taxon>
        <taxon>Orbilia</taxon>
    </lineage>
</organism>
<name>A0AAV9XNJ3_9PEZI</name>
<proteinExistence type="inferred from homology"/>
<dbReference type="EMBL" id="JAVHJO010000001">
    <property type="protein sequence ID" value="KAK6543559.1"/>
    <property type="molecule type" value="Genomic_DNA"/>
</dbReference>
<gene>
    <name evidence="5" type="ORF">TWF694_000303</name>
</gene>
<dbReference type="InterPro" id="IPR011050">
    <property type="entry name" value="Pectin_lyase_fold/virulence"/>
</dbReference>
<dbReference type="InterPro" id="IPR002022">
    <property type="entry name" value="Pec_lyase"/>
</dbReference>
<dbReference type="Gene3D" id="2.160.20.10">
    <property type="entry name" value="Single-stranded right-handed beta-helix, Pectin lyase-like"/>
    <property type="match status" value="1"/>
</dbReference>
<dbReference type="Pfam" id="PF00544">
    <property type="entry name" value="Pectate_lyase_4"/>
    <property type="match status" value="1"/>
</dbReference>
<evidence type="ECO:0000256" key="1">
    <source>
        <dbReference type="ARBA" id="ARBA00010980"/>
    </source>
</evidence>
<evidence type="ECO:0000256" key="2">
    <source>
        <dbReference type="ARBA" id="ARBA00023239"/>
    </source>
</evidence>
<evidence type="ECO:0000313" key="6">
    <source>
        <dbReference type="Proteomes" id="UP001365542"/>
    </source>
</evidence>
<dbReference type="AlphaFoldDB" id="A0AAV9XNJ3"/>
<feature type="domain" description="Pectate lyase" evidence="4">
    <location>
        <begin position="2"/>
        <end position="111"/>
    </location>
</feature>
<feature type="transmembrane region" description="Helical" evidence="3">
    <location>
        <begin position="153"/>
        <end position="175"/>
    </location>
</feature>
<comment type="caution">
    <text evidence="5">The sequence shown here is derived from an EMBL/GenBank/DDBJ whole genome shotgun (WGS) entry which is preliminary data.</text>
</comment>
<accession>A0AAV9XNJ3</accession>
<evidence type="ECO:0000259" key="4">
    <source>
        <dbReference type="Pfam" id="PF00544"/>
    </source>
</evidence>
<dbReference type="InterPro" id="IPR012334">
    <property type="entry name" value="Pectin_lyas_fold"/>
</dbReference>
<keyword evidence="3" id="KW-0472">Membrane</keyword>
<keyword evidence="2" id="KW-0456">Lyase</keyword>
<evidence type="ECO:0000313" key="5">
    <source>
        <dbReference type="EMBL" id="KAK6543559.1"/>
    </source>
</evidence>
<dbReference type="Proteomes" id="UP001365542">
    <property type="component" value="Unassembled WGS sequence"/>
</dbReference>
<keyword evidence="3" id="KW-0812">Transmembrane</keyword>
<dbReference type="SUPFAM" id="SSF51126">
    <property type="entry name" value="Pectin lyase-like"/>
    <property type="match status" value="1"/>
</dbReference>
<keyword evidence="6" id="KW-1185">Reference proteome</keyword>